<dbReference type="EMBL" id="JALLKP010000022">
    <property type="protein sequence ID" value="KAK2194940.1"/>
    <property type="molecule type" value="Genomic_DNA"/>
</dbReference>
<dbReference type="InterPro" id="IPR011990">
    <property type="entry name" value="TPR-like_helical_dom_sf"/>
</dbReference>
<comment type="caution">
    <text evidence="4">The sequence shown here is derived from an EMBL/GenBank/DDBJ whole genome shotgun (WGS) entry which is preliminary data.</text>
</comment>
<dbReference type="Gene3D" id="1.25.40.10">
    <property type="entry name" value="Tetratricopeptide repeat domain"/>
    <property type="match status" value="2"/>
</dbReference>
<evidence type="ECO:0000256" key="3">
    <source>
        <dbReference type="SAM" id="MobiDB-lite"/>
    </source>
</evidence>
<dbReference type="PANTHER" id="PTHR47447:SF17">
    <property type="entry name" value="OS12G0638900 PROTEIN"/>
    <property type="match status" value="1"/>
</dbReference>
<organism evidence="4 5">
    <name type="scientific">Babesia duncani</name>
    <dbReference type="NCBI Taxonomy" id="323732"/>
    <lineage>
        <taxon>Eukaryota</taxon>
        <taxon>Sar</taxon>
        <taxon>Alveolata</taxon>
        <taxon>Apicomplexa</taxon>
        <taxon>Aconoidasida</taxon>
        <taxon>Piroplasmida</taxon>
        <taxon>Babesiidae</taxon>
        <taxon>Babesia</taxon>
    </lineage>
</organism>
<dbReference type="PROSITE" id="PS51375">
    <property type="entry name" value="PPR"/>
    <property type="match status" value="1"/>
</dbReference>
<reference evidence="4" key="1">
    <citation type="journal article" date="2023" name="Nat. Microbiol.">
        <title>Babesia duncani multi-omics identifies virulence factors and drug targets.</title>
        <authorList>
            <person name="Singh P."/>
            <person name="Lonardi S."/>
            <person name="Liang Q."/>
            <person name="Vydyam P."/>
            <person name="Khabirova E."/>
            <person name="Fang T."/>
            <person name="Gihaz S."/>
            <person name="Thekkiniath J."/>
            <person name="Munshi M."/>
            <person name="Abel S."/>
            <person name="Ciampossin L."/>
            <person name="Batugedara G."/>
            <person name="Gupta M."/>
            <person name="Lu X.M."/>
            <person name="Lenz T."/>
            <person name="Chakravarty S."/>
            <person name="Cornillot E."/>
            <person name="Hu Y."/>
            <person name="Ma W."/>
            <person name="Gonzalez L.M."/>
            <person name="Sanchez S."/>
            <person name="Estrada K."/>
            <person name="Sanchez-Flores A."/>
            <person name="Montero E."/>
            <person name="Harb O.S."/>
            <person name="Le Roch K.G."/>
            <person name="Mamoun C.B."/>
        </authorList>
    </citation>
    <scope>NUCLEOTIDE SEQUENCE</scope>
    <source>
        <strain evidence="4">WA1</strain>
    </source>
</reference>
<feature type="region of interest" description="Disordered" evidence="3">
    <location>
        <begin position="122"/>
        <end position="162"/>
    </location>
</feature>
<evidence type="ECO:0000256" key="1">
    <source>
        <dbReference type="ARBA" id="ARBA00022737"/>
    </source>
</evidence>
<evidence type="ECO:0000256" key="2">
    <source>
        <dbReference type="PROSITE-ProRule" id="PRU00708"/>
    </source>
</evidence>
<sequence length="574" mass="64306">MDARAAGVLGDLRKGLCLNASPCQPRMFIPLVLIMLVSNLFLTKLTIENKFQLFPASLSVLAVQINVDSKRITFGNLKGFAGAARGDGKLHESNTRILGFLPSHVATSDSPIWPKKQTPRSRLVLGSHQDQQDEGSAMDPLEPEHRVSQDDSRLKEATPGPLTDDEVWQMKAALSQESTLGIDWVKTIETLQTSPYCTVSPTTIAYNAALSAAERNCNSELAMEVLNDMKKQSLVDGVSYRLAINTCARCNKVQEALELYDEMLQSNNVADHGLLRTLLWLLSKNYGYGTQALNLLECIKKLDTVCKPVRRLLIQEDYLYAIDACNSSQMFKESLDLYSELKQLESFKLDNHVLDSMLFTCHQTTNSDVATELYASILRNKNTEVNLSHYKLFLSIWLSAGKFETMHSCWMQMENETLFVDYTACILMMQCYKETNQYIKAGALLKNMQQSGIISGTLEPYILAAKSCIQCGEWKLALQILRAADDLKNIDLYNCVLAACNTAEEWDTIISLEAEIEQLTKNPDSAIHCNGDTIAYFILAHFHLKNDAKVLQLLQCPIVDTPLLAKIRNNFTLQ</sequence>
<dbReference type="Proteomes" id="UP001214638">
    <property type="component" value="Unassembled WGS sequence"/>
</dbReference>
<evidence type="ECO:0000313" key="4">
    <source>
        <dbReference type="EMBL" id="KAK2194940.1"/>
    </source>
</evidence>
<keyword evidence="1" id="KW-0677">Repeat</keyword>
<dbReference type="GeneID" id="94337892"/>
<feature type="compositionally biased region" description="Basic and acidic residues" evidence="3">
    <location>
        <begin position="142"/>
        <end position="156"/>
    </location>
</feature>
<protein>
    <submittedName>
        <fullName evidence="4">Bifunctional Tetratricopeptide-like helical domain superfamily/Pentatricopeptide repeat</fullName>
    </submittedName>
</protein>
<dbReference type="PANTHER" id="PTHR47447">
    <property type="entry name" value="OS03G0856100 PROTEIN"/>
    <property type="match status" value="1"/>
</dbReference>
<dbReference type="Pfam" id="PF01535">
    <property type="entry name" value="PPR"/>
    <property type="match status" value="2"/>
</dbReference>
<evidence type="ECO:0000313" key="5">
    <source>
        <dbReference type="Proteomes" id="UP001214638"/>
    </source>
</evidence>
<accession>A0AAD9PHT6</accession>
<feature type="repeat" description="PPR" evidence="2">
    <location>
        <begin position="236"/>
        <end position="270"/>
    </location>
</feature>
<proteinExistence type="predicted"/>
<dbReference type="RefSeq" id="XP_067801783.1">
    <property type="nucleotide sequence ID" value="XM_067948605.1"/>
</dbReference>
<keyword evidence="5" id="KW-1185">Reference proteome</keyword>
<dbReference type="KEGG" id="bdw:94337892"/>
<gene>
    <name evidence="4" type="ORF">BdWA1_003595</name>
</gene>
<dbReference type="InterPro" id="IPR002885">
    <property type="entry name" value="PPR_rpt"/>
</dbReference>
<name>A0AAD9PHT6_9APIC</name>
<dbReference type="NCBIfam" id="TIGR00756">
    <property type="entry name" value="PPR"/>
    <property type="match status" value="1"/>
</dbReference>
<dbReference type="AlphaFoldDB" id="A0AAD9PHT6"/>